<accession>A0ACB7X3R7</accession>
<dbReference type="Proteomes" id="UP000828048">
    <property type="component" value="Chromosome 2"/>
</dbReference>
<evidence type="ECO:0000313" key="1">
    <source>
        <dbReference type="EMBL" id="KAH7835338.1"/>
    </source>
</evidence>
<protein>
    <submittedName>
        <fullName evidence="1">Uncharacterized protein</fullName>
    </submittedName>
</protein>
<organism evidence="1 2">
    <name type="scientific">Vaccinium darrowii</name>
    <dbReference type="NCBI Taxonomy" id="229202"/>
    <lineage>
        <taxon>Eukaryota</taxon>
        <taxon>Viridiplantae</taxon>
        <taxon>Streptophyta</taxon>
        <taxon>Embryophyta</taxon>
        <taxon>Tracheophyta</taxon>
        <taxon>Spermatophyta</taxon>
        <taxon>Magnoliopsida</taxon>
        <taxon>eudicotyledons</taxon>
        <taxon>Gunneridae</taxon>
        <taxon>Pentapetalae</taxon>
        <taxon>asterids</taxon>
        <taxon>Ericales</taxon>
        <taxon>Ericaceae</taxon>
        <taxon>Vaccinioideae</taxon>
        <taxon>Vaccinieae</taxon>
        <taxon>Vaccinium</taxon>
    </lineage>
</organism>
<keyword evidence="2" id="KW-1185">Reference proteome</keyword>
<sequence length="163" mass="18491">MRSKQCHVKVSPPASWMIEGRKVDLLSWLVSPMMPPTPTFCVRHWLQHHGKLQGTPWHSSWKALLSWQAPSRRLFGSNLRENLRTSLPRPRVRSAAARRRFETVAIPNSALKSTILKWCDKSGTQDPTAPDYGSLENAVRAMKDEEGSTQSLSLRVKPSREPP</sequence>
<dbReference type="EMBL" id="CM037152">
    <property type="protein sequence ID" value="KAH7835338.1"/>
    <property type="molecule type" value="Genomic_DNA"/>
</dbReference>
<gene>
    <name evidence="1" type="ORF">Vadar_025169</name>
</gene>
<name>A0ACB7X3R7_9ERIC</name>
<proteinExistence type="predicted"/>
<comment type="caution">
    <text evidence="1">The sequence shown here is derived from an EMBL/GenBank/DDBJ whole genome shotgun (WGS) entry which is preliminary data.</text>
</comment>
<evidence type="ECO:0000313" key="2">
    <source>
        <dbReference type="Proteomes" id="UP000828048"/>
    </source>
</evidence>
<reference evidence="1 2" key="1">
    <citation type="journal article" date="2021" name="Hortic Res">
        <title>High-quality reference genome and annotation aids understanding of berry development for evergreen blueberry (Vaccinium darrowii).</title>
        <authorList>
            <person name="Yu J."/>
            <person name="Hulse-Kemp A.M."/>
            <person name="Babiker E."/>
            <person name="Staton M."/>
        </authorList>
    </citation>
    <scope>NUCLEOTIDE SEQUENCE [LARGE SCALE GENOMIC DNA]</scope>
    <source>
        <strain evidence="2">cv. NJ 8807/NJ 8810</strain>
        <tissue evidence="1">Young leaf</tissue>
    </source>
</reference>